<reference evidence="1" key="1">
    <citation type="journal article" date="2020" name="Nature">
        <title>Giant virus diversity and host interactions through global metagenomics.</title>
        <authorList>
            <person name="Schulz F."/>
            <person name="Roux S."/>
            <person name="Paez-Espino D."/>
            <person name="Jungbluth S."/>
            <person name="Walsh D.A."/>
            <person name="Denef V.J."/>
            <person name="McMahon K.D."/>
            <person name="Konstantinidis K.T."/>
            <person name="Eloe-Fadrosh E.A."/>
            <person name="Kyrpides N.C."/>
            <person name="Woyke T."/>
        </authorList>
    </citation>
    <scope>NUCLEOTIDE SEQUENCE</scope>
    <source>
        <strain evidence="1">GVMAG-S-3300013014-104</strain>
    </source>
</reference>
<evidence type="ECO:0000313" key="1">
    <source>
        <dbReference type="EMBL" id="QHU19207.1"/>
    </source>
</evidence>
<sequence>MFKGYRNLMLSKDQTNKNIVSFPQISKCTRCNKLNPILYSPAINNVRICMYCSNPFYVIKPT</sequence>
<proteinExistence type="predicted"/>
<protein>
    <submittedName>
        <fullName evidence="1">Uncharacterized protein</fullName>
    </submittedName>
</protein>
<name>A0A6C0KR60_9ZZZZ</name>
<dbReference type="AlphaFoldDB" id="A0A6C0KR60"/>
<organism evidence="1">
    <name type="scientific">viral metagenome</name>
    <dbReference type="NCBI Taxonomy" id="1070528"/>
    <lineage>
        <taxon>unclassified sequences</taxon>
        <taxon>metagenomes</taxon>
        <taxon>organismal metagenomes</taxon>
    </lineage>
</organism>
<dbReference type="EMBL" id="MN740945">
    <property type="protein sequence ID" value="QHU19207.1"/>
    <property type="molecule type" value="Genomic_DNA"/>
</dbReference>
<accession>A0A6C0KR60</accession>